<dbReference type="EMBL" id="JQ844170">
    <property type="protein sequence ID" value="AGS51762.1"/>
    <property type="molecule type" value="Genomic_DNA"/>
</dbReference>
<accession>A0A806JYU5</accession>
<name>A0A806JYU5_9BACT</name>
<dbReference type="AlphaFoldDB" id="A0A806JYU5"/>
<proteinExistence type="predicted"/>
<protein>
    <submittedName>
        <fullName evidence="1">Uncharacterized protein</fullName>
    </submittedName>
</protein>
<sequence length="118" mass="13967">MSLFAIFSLFFKKYPHFAHFKVNYNKENGGFMNCDFEAPIRKLRECLDPFCTEYKGSTMEQKIEILREIQKDMSLDMAVLKYKEHYSYRNEPANPLSVMPKGFVNIIEYMLEKEAKNG</sequence>
<evidence type="ECO:0000313" key="1">
    <source>
        <dbReference type="EMBL" id="AGS51762.1"/>
    </source>
</evidence>
<organism evidence="1">
    <name type="scientific">uncultured bacterium contig00046</name>
    <dbReference type="NCBI Taxonomy" id="1181532"/>
    <lineage>
        <taxon>Bacteria</taxon>
        <taxon>environmental samples</taxon>
    </lineage>
</organism>
<reference evidence="1" key="1">
    <citation type="submission" date="2012-03" db="EMBL/GenBank/DDBJ databases">
        <title>Functional metagenomics reveals considerable lignocellulase gene clusters in the gut microbiome of a wood-feeding higher termite.</title>
        <authorList>
            <person name="Liu N."/>
        </authorList>
    </citation>
    <scope>NUCLEOTIDE SEQUENCE</scope>
</reference>